<proteinExistence type="predicted"/>
<evidence type="ECO:0000313" key="2">
    <source>
        <dbReference type="EMBL" id="KAG2482145.1"/>
    </source>
</evidence>
<keyword evidence="3" id="KW-1185">Reference proteome</keyword>
<organism evidence="2 3">
    <name type="scientific">Edaphochlamys debaryana</name>
    <dbReference type="NCBI Taxonomy" id="47281"/>
    <lineage>
        <taxon>Eukaryota</taxon>
        <taxon>Viridiplantae</taxon>
        <taxon>Chlorophyta</taxon>
        <taxon>core chlorophytes</taxon>
        <taxon>Chlorophyceae</taxon>
        <taxon>CS clade</taxon>
        <taxon>Chlamydomonadales</taxon>
        <taxon>Chlamydomonadales incertae sedis</taxon>
        <taxon>Edaphochlamys</taxon>
    </lineage>
</organism>
<name>A0A835XF34_9CHLO</name>
<feature type="chain" id="PRO_5032320495" evidence="1">
    <location>
        <begin position="35"/>
        <end position="248"/>
    </location>
</feature>
<dbReference type="OrthoDB" id="10623998at2759"/>
<dbReference type="AlphaFoldDB" id="A0A835XF34"/>
<reference evidence="2" key="1">
    <citation type="journal article" date="2020" name="bioRxiv">
        <title>Comparative genomics of Chlamydomonas.</title>
        <authorList>
            <person name="Craig R.J."/>
            <person name="Hasan A.R."/>
            <person name="Ness R.W."/>
            <person name="Keightley P.D."/>
        </authorList>
    </citation>
    <scope>NUCLEOTIDE SEQUENCE</scope>
    <source>
        <strain evidence="2">CCAP 11/70</strain>
    </source>
</reference>
<gene>
    <name evidence="2" type="ORF">HYH03_018904</name>
</gene>
<dbReference type="EMBL" id="JAEHOE010000256">
    <property type="protein sequence ID" value="KAG2482145.1"/>
    <property type="molecule type" value="Genomic_DNA"/>
</dbReference>
<protein>
    <submittedName>
        <fullName evidence="2">Uncharacterized protein</fullName>
    </submittedName>
</protein>
<evidence type="ECO:0000256" key="1">
    <source>
        <dbReference type="SAM" id="SignalP"/>
    </source>
</evidence>
<evidence type="ECO:0000313" key="3">
    <source>
        <dbReference type="Proteomes" id="UP000612055"/>
    </source>
</evidence>
<comment type="caution">
    <text evidence="2">The sequence shown here is derived from an EMBL/GenBank/DDBJ whole genome shotgun (WGS) entry which is preliminary data.</text>
</comment>
<keyword evidence="1" id="KW-0732">Signal</keyword>
<accession>A0A835XF34</accession>
<dbReference type="Proteomes" id="UP000612055">
    <property type="component" value="Unassembled WGS sequence"/>
</dbReference>
<sequence length="248" mass="25813">MLSGRRPRAAAGTAALTIFFVCELVLWVAVPAHASWAPSAVPDVLVHDVGSHKPHAHTSWQPERLLFGSARRSLRAGGPSGCSSTGFDCSDLDKCVDIECIHIDEDTTVIRIRFNLGSGPDACKSGDSISWICCRNPLGGNSPCTIQSCDGQWRSGDSTCAEVTTVTYEVPVGTPSLTLQVHDGQIRTGNTDCAANGGQGPNPGQCCAGFGNGDCSSICTWTVDLTKPVATFAAPPSKPQAALPATSA</sequence>
<feature type="signal peptide" evidence="1">
    <location>
        <begin position="1"/>
        <end position="34"/>
    </location>
</feature>